<dbReference type="SUPFAM" id="SSF52151">
    <property type="entry name" value="FabD/lysophospholipase-like"/>
    <property type="match status" value="1"/>
</dbReference>
<dbReference type="HOGENOM" id="CLU_000288_144_9_5"/>
<dbReference type="Pfam" id="PF01734">
    <property type="entry name" value="Patatin"/>
    <property type="match status" value="1"/>
</dbReference>
<accession>A0A068T9A3</accession>
<dbReference type="EMBL" id="HG938355">
    <property type="protein sequence ID" value="CDN54719.1"/>
    <property type="molecule type" value="Genomic_DNA"/>
</dbReference>
<name>A0A068T9A3_NEOGA</name>
<dbReference type="Gene3D" id="3.40.1090.10">
    <property type="entry name" value="Cytosolic phospholipase A2 catalytic domain"/>
    <property type="match status" value="1"/>
</dbReference>
<dbReference type="PANTHER" id="PTHR24138:SF10">
    <property type="entry name" value="PHOSPHOLIPASE A2"/>
    <property type="match status" value="1"/>
</dbReference>
<gene>
    <name evidence="4" type="ORF">RG1141_CH23810</name>
</gene>
<keyword evidence="2" id="KW-0378">Hydrolase</keyword>
<dbReference type="AlphaFoldDB" id="A0A068T9A3"/>
<evidence type="ECO:0000313" key="4">
    <source>
        <dbReference type="EMBL" id="CDN54719.1"/>
    </source>
</evidence>
<keyword evidence="2" id="KW-0442">Lipid degradation</keyword>
<reference evidence="5" key="1">
    <citation type="journal article" date="2014" name="BMC Genomics">
        <title>Genome sequencing of two Neorhizobium galegae strains reveals a noeT gene responsible for the unusual acetylation of the nodulation factors.</title>
        <authorList>
            <person name="Osterman J."/>
            <person name="Marsh J."/>
            <person name="Laine P.K."/>
            <person name="Zeng Z."/>
            <person name="Alatalo E."/>
            <person name="Sullivan J.T."/>
            <person name="Young J.P."/>
            <person name="Thomas-Oates J."/>
            <person name="Paulin L."/>
            <person name="Lindstrom K."/>
        </authorList>
    </citation>
    <scope>NUCLEOTIDE SEQUENCE [LARGE SCALE GENOMIC DNA]</scope>
    <source>
        <strain evidence="5">HAMBI 1141</strain>
    </source>
</reference>
<dbReference type="GO" id="GO:0016787">
    <property type="term" value="F:hydrolase activity"/>
    <property type="evidence" value="ECO:0007669"/>
    <property type="project" value="UniProtKB-UniRule"/>
</dbReference>
<proteinExistence type="predicted"/>
<evidence type="ECO:0000256" key="2">
    <source>
        <dbReference type="PROSITE-ProRule" id="PRU01161"/>
    </source>
</evidence>
<dbReference type="InterPro" id="IPR047156">
    <property type="entry name" value="Teg/CotR/CapV-like"/>
</dbReference>
<feature type="short sequence motif" description="GXSXG" evidence="2">
    <location>
        <begin position="45"/>
        <end position="49"/>
    </location>
</feature>
<organism evidence="4 5">
    <name type="scientific">Neorhizobium galegae bv. officinalis bv. officinalis str. HAMBI 1141</name>
    <dbReference type="NCBI Taxonomy" id="1028801"/>
    <lineage>
        <taxon>Bacteria</taxon>
        <taxon>Pseudomonadati</taxon>
        <taxon>Pseudomonadota</taxon>
        <taxon>Alphaproteobacteria</taxon>
        <taxon>Hyphomicrobiales</taxon>
        <taxon>Rhizobiaceae</taxon>
        <taxon>Rhizobium/Agrobacterium group</taxon>
        <taxon>Neorhizobium</taxon>
    </lineage>
</organism>
<evidence type="ECO:0000259" key="3">
    <source>
        <dbReference type="PROSITE" id="PS51635"/>
    </source>
</evidence>
<dbReference type="KEGG" id="ngl:RG1141_CH23810"/>
<dbReference type="InterPro" id="IPR002641">
    <property type="entry name" value="PNPLA_dom"/>
</dbReference>
<protein>
    <submittedName>
        <fullName evidence="4">Phospholipase, patatin family</fullName>
    </submittedName>
</protein>
<dbReference type="InterPro" id="IPR016035">
    <property type="entry name" value="Acyl_Trfase/lysoPLipase"/>
</dbReference>
<dbReference type="PANTHER" id="PTHR24138">
    <property type="entry name" value="INTRACELLLAR PHOSPHOLIPASE A FAMILY"/>
    <property type="match status" value="1"/>
</dbReference>
<dbReference type="PROSITE" id="PS51635">
    <property type="entry name" value="PNPLA"/>
    <property type="match status" value="1"/>
</dbReference>
<keyword evidence="1 2" id="KW-0443">Lipid metabolism</keyword>
<dbReference type="RefSeq" id="WP_038544008.1">
    <property type="nucleotide sequence ID" value="NZ_HG938355.1"/>
</dbReference>
<evidence type="ECO:0000313" key="5">
    <source>
        <dbReference type="Proteomes" id="UP000028186"/>
    </source>
</evidence>
<dbReference type="CDD" id="cd07199">
    <property type="entry name" value="Pat17_PNPLA8_PNPLA9_like"/>
    <property type="match status" value="1"/>
</dbReference>
<feature type="active site" description="Nucleophile" evidence="2">
    <location>
        <position position="47"/>
    </location>
</feature>
<dbReference type="PATRIC" id="fig|1028801.3.peg.2421"/>
<feature type="short sequence motif" description="DGA/G" evidence="2">
    <location>
        <begin position="177"/>
        <end position="179"/>
    </location>
</feature>
<sequence>MPEDYFRVLSLDGGGAKGFYTLGILHEIEGLIGCRLHERFDLIFGTSTGSIIAALLALGHSVDEIHELYKTHVVTIMEKKKASEKSLALAKLADEVFTDKVFADVKTNVGIVTTKWATEKPMIFKGNINQAHGRQGTWAPGFGVKISDAVQASCSAFPFFETKTVTVSAGVEIELIDGGYCANNPTLYAIADAMAAMKVPADKLRVVSLGVGSYPEPKPKMWQVGWWANRLLSVRLLQKTLGINTESMDQLREILFNQIETVRISDTFQKPEMATDIFEHDMKKLNLLRLRGMESFASREATLKKYLL</sequence>
<evidence type="ECO:0000256" key="1">
    <source>
        <dbReference type="ARBA" id="ARBA00023098"/>
    </source>
</evidence>
<feature type="short sequence motif" description="GXGXXG" evidence="2">
    <location>
        <begin position="13"/>
        <end position="18"/>
    </location>
</feature>
<dbReference type="GO" id="GO:0016042">
    <property type="term" value="P:lipid catabolic process"/>
    <property type="evidence" value="ECO:0007669"/>
    <property type="project" value="UniProtKB-UniRule"/>
</dbReference>
<feature type="domain" description="PNPLA" evidence="3">
    <location>
        <begin position="9"/>
        <end position="190"/>
    </location>
</feature>
<dbReference type="Proteomes" id="UP000028186">
    <property type="component" value="Chromosome I"/>
</dbReference>
<feature type="active site" description="Proton acceptor" evidence="2">
    <location>
        <position position="177"/>
    </location>
</feature>
<dbReference type="eggNOG" id="COG3621">
    <property type="taxonomic scope" value="Bacteria"/>
</dbReference>